<gene>
    <name evidence="1" type="ORF">METZ01_LOCUS170165</name>
</gene>
<organism evidence="1">
    <name type="scientific">marine metagenome</name>
    <dbReference type="NCBI Taxonomy" id="408172"/>
    <lineage>
        <taxon>unclassified sequences</taxon>
        <taxon>metagenomes</taxon>
        <taxon>ecological metagenomes</taxon>
    </lineage>
</organism>
<sequence>MRRTPDGGAVAWQATVGGKAMTNLASVESGAGISLGVGRDDWVLRIWWLLRRQAPL</sequence>
<name>A0A382BUZ6_9ZZZZ</name>
<reference evidence="1" key="1">
    <citation type="submission" date="2018-05" db="EMBL/GenBank/DDBJ databases">
        <authorList>
            <person name="Lanie J.A."/>
            <person name="Ng W.-L."/>
            <person name="Kazmierczak K.M."/>
            <person name="Andrzejewski T.M."/>
            <person name="Davidsen T.M."/>
            <person name="Wayne K.J."/>
            <person name="Tettelin H."/>
            <person name="Glass J.I."/>
            <person name="Rusch D."/>
            <person name="Podicherti R."/>
            <person name="Tsui H.-C.T."/>
            <person name="Winkler M.E."/>
        </authorList>
    </citation>
    <scope>NUCLEOTIDE SEQUENCE</scope>
</reference>
<protein>
    <submittedName>
        <fullName evidence="1">Uncharacterized protein</fullName>
    </submittedName>
</protein>
<evidence type="ECO:0000313" key="1">
    <source>
        <dbReference type="EMBL" id="SVB17311.1"/>
    </source>
</evidence>
<accession>A0A382BUZ6</accession>
<dbReference type="AlphaFoldDB" id="A0A382BUZ6"/>
<dbReference type="EMBL" id="UINC01031374">
    <property type="protein sequence ID" value="SVB17311.1"/>
    <property type="molecule type" value="Genomic_DNA"/>
</dbReference>
<proteinExistence type="predicted"/>